<dbReference type="AlphaFoldDB" id="A0A8J6EIC5"/>
<evidence type="ECO:0000313" key="10">
    <source>
        <dbReference type="Proteomes" id="UP000770717"/>
    </source>
</evidence>
<dbReference type="OrthoDB" id="10262892at2759"/>
<evidence type="ECO:0000259" key="8">
    <source>
        <dbReference type="PROSITE" id="PS51462"/>
    </source>
</evidence>
<comment type="caution">
    <text evidence="9">The sequence shown here is derived from an EMBL/GenBank/DDBJ whole genome shotgun (WGS) entry which is preliminary data.</text>
</comment>
<comment type="cofactor">
    <cofactor evidence="2">
        <name>Mg(2+)</name>
        <dbReference type="ChEBI" id="CHEBI:18420"/>
    </cofactor>
</comment>
<proteinExistence type="predicted"/>
<evidence type="ECO:0000256" key="4">
    <source>
        <dbReference type="ARBA" id="ARBA00022801"/>
    </source>
</evidence>
<comment type="cofactor">
    <cofactor evidence="1">
        <name>Mn(2+)</name>
        <dbReference type="ChEBI" id="CHEBI:29035"/>
    </cofactor>
</comment>
<keyword evidence="4" id="KW-0378">Hydrolase</keyword>
<dbReference type="SUPFAM" id="SSF55811">
    <property type="entry name" value="Nudix"/>
    <property type="match status" value="1"/>
</dbReference>
<dbReference type="PROSITE" id="PS51462">
    <property type="entry name" value="NUDIX"/>
    <property type="match status" value="1"/>
</dbReference>
<keyword evidence="10" id="KW-1185">Reference proteome</keyword>
<dbReference type="PANTHER" id="PTHR12992">
    <property type="entry name" value="NUDIX HYDROLASE"/>
    <property type="match status" value="1"/>
</dbReference>
<dbReference type="InterPro" id="IPR000086">
    <property type="entry name" value="NUDIX_hydrolase_dom"/>
</dbReference>
<organism evidence="9 10">
    <name type="scientific">Eleutherodactylus coqui</name>
    <name type="common">Puerto Rican coqui</name>
    <dbReference type="NCBI Taxonomy" id="57060"/>
    <lineage>
        <taxon>Eukaryota</taxon>
        <taxon>Metazoa</taxon>
        <taxon>Chordata</taxon>
        <taxon>Craniata</taxon>
        <taxon>Vertebrata</taxon>
        <taxon>Euteleostomi</taxon>
        <taxon>Amphibia</taxon>
        <taxon>Batrachia</taxon>
        <taxon>Anura</taxon>
        <taxon>Neobatrachia</taxon>
        <taxon>Hyloidea</taxon>
        <taxon>Eleutherodactylidae</taxon>
        <taxon>Eleutherodactylinae</taxon>
        <taxon>Eleutherodactylus</taxon>
        <taxon>Eleutherodactylus</taxon>
    </lineage>
</organism>
<dbReference type="Gene3D" id="3.90.79.10">
    <property type="entry name" value="Nucleoside Triphosphate Pyrophosphohydrolase"/>
    <property type="match status" value="1"/>
</dbReference>
<name>A0A8J6EIC5_ELECQ</name>
<gene>
    <name evidence="9" type="ORF">GDO78_020449</name>
</gene>
<dbReference type="EMBL" id="WNTK01000516">
    <property type="protein sequence ID" value="KAG9469469.1"/>
    <property type="molecule type" value="Genomic_DNA"/>
</dbReference>
<feature type="signal peptide" evidence="7">
    <location>
        <begin position="1"/>
        <end position="19"/>
    </location>
</feature>
<keyword evidence="7" id="KW-0732">Signal</keyword>
<protein>
    <recommendedName>
        <fullName evidence="8">Nudix hydrolase domain-containing protein</fullName>
    </recommendedName>
</protein>
<dbReference type="GO" id="GO:0010945">
    <property type="term" value="F:coenzyme A diphosphatase activity"/>
    <property type="evidence" value="ECO:0007669"/>
    <property type="project" value="InterPro"/>
</dbReference>
<keyword evidence="3" id="KW-0479">Metal-binding</keyword>
<dbReference type="InterPro" id="IPR015797">
    <property type="entry name" value="NUDIX_hydrolase-like_dom_sf"/>
</dbReference>
<evidence type="ECO:0000313" key="9">
    <source>
        <dbReference type="EMBL" id="KAG9469469.1"/>
    </source>
</evidence>
<evidence type="ECO:0000256" key="1">
    <source>
        <dbReference type="ARBA" id="ARBA00001936"/>
    </source>
</evidence>
<dbReference type="Proteomes" id="UP000770717">
    <property type="component" value="Unassembled WGS sequence"/>
</dbReference>
<feature type="chain" id="PRO_5035189195" description="Nudix hydrolase domain-containing protein" evidence="7">
    <location>
        <begin position="20"/>
        <end position="228"/>
    </location>
</feature>
<dbReference type="CDD" id="cd03426">
    <property type="entry name" value="NUDIX_CoAse_Nudt7"/>
    <property type="match status" value="1"/>
</dbReference>
<dbReference type="InterPro" id="IPR045121">
    <property type="entry name" value="CoAse"/>
</dbReference>
<reference evidence="9" key="1">
    <citation type="thesis" date="2020" institute="ProQuest LLC" country="789 East Eisenhower Parkway, Ann Arbor, MI, USA">
        <title>Comparative Genomics and Chromosome Evolution.</title>
        <authorList>
            <person name="Mudd A.B."/>
        </authorList>
    </citation>
    <scope>NUCLEOTIDE SEQUENCE</scope>
    <source>
        <strain evidence="9">HN-11 Male</strain>
        <tissue evidence="9">Kidney and liver</tissue>
    </source>
</reference>
<evidence type="ECO:0000256" key="2">
    <source>
        <dbReference type="ARBA" id="ARBA00001946"/>
    </source>
</evidence>
<keyword evidence="6" id="KW-0464">Manganese</keyword>
<evidence type="ECO:0000256" key="3">
    <source>
        <dbReference type="ARBA" id="ARBA00022723"/>
    </source>
</evidence>
<accession>A0A8J6EIC5</accession>
<dbReference type="GO" id="GO:0046872">
    <property type="term" value="F:metal ion binding"/>
    <property type="evidence" value="ECO:0007669"/>
    <property type="project" value="UniProtKB-KW"/>
</dbReference>
<evidence type="ECO:0000256" key="5">
    <source>
        <dbReference type="ARBA" id="ARBA00022842"/>
    </source>
</evidence>
<evidence type="ECO:0000256" key="6">
    <source>
        <dbReference type="ARBA" id="ARBA00023211"/>
    </source>
</evidence>
<keyword evidence="5" id="KW-0460">Magnesium</keyword>
<dbReference type="Pfam" id="PF00293">
    <property type="entry name" value="NUDIX"/>
    <property type="match status" value="1"/>
</dbReference>
<feature type="domain" description="Nudix hydrolase" evidence="8">
    <location>
        <begin position="47"/>
        <end position="194"/>
    </location>
</feature>
<dbReference type="PANTHER" id="PTHR12992:SF11">
    <property type="entry name" value="MITOCHONDRIAL COENZYME A DIPHOSPHATASE NUDT8"/>
    <property type="match status" value="1"/>
</dbReference>
<evidence type="ECO:0000256" key="7">
    <source>
        <dbReference type="SAM" id="SignalP"/>
    </source>
</evidence>
<sequence length="228" mass="24847">MCWPAPMLLPLALFSRNLCTNDAQKLPNGVLTNETEQRCRQILGSNIPPQGVSAGVLVTLCTFRGAPAFLYTLRSSRLRGRHKGDVSFPGGKCDLSDEDVIATALREAQEELGVTLARSSVWGPMMPITDWTGMVIVPVLANIGCLEDLAAKPNPEEVESLLTLPLAMACASSSRGYTSFRQRGRYAYTLPVFRLPGHKVWGLTAMMTDSALSLLFPGSYRSVLRSSR</sequence>